<dbReference type="InterPro" id="IPR018357">
    <property type="entry name" value="Hexapep_transf_CS"/>
</dbReference>
<dbReference type="InterPro" id="IPR001451">
    <property type="entry name" value="Hexapep"/>
</dbReference>
<evidence type="ECO:0000259" key="8">
    <source>
        <dbReference type="Pfam" id="PF17836"/>
    </source>
</evidence>
<keyword evidence="3" id="KW-0808">Transferase</keyword>
<comment type="similarity">
    <text evidence="1">Belongs to the transferase hexapeptide repeat family.</text>
</comment>
<evidence type="ECO:0000256" key="6">
    <source>
        <dbReference type="ARBA" id="ARBA00023154"/>
    </source>
</evidence>
<dbReference type="Pfam" id="PF00132">
    <property type="entry name" value="Hexapep"/>
    <property type="match status" value="2"/>
</dbReference>
<evidence type="ECO:0000256" key="7">
    <source>
        <dbReference type="ARBA" id="ARBA00023315"/>
    </source>
</evidence>
<dbReference type="Pfam" id="PF17836">
    <property type="entry name" value="PglD_N"/>
    <property type="match status" value="1"/>
</dbReference>
<accession>A0ABV4T747</accession>
<dbReference type="Gene3D" id="2.160.10.10">
    <property type="entry name" value="Hexapeptide repeat proteins"/>
    <property type="match status" value="2"/>
</dbReference>
<dbReference type="InterPro" id="IPR050179">
    <property type="entry name" value="Trans_hexapeptide_repeat"/>
</dbReference>
<dbReference type="Proteomes" id="UP001574169">
    <property type="component" value="Unassembled WGS sequence"/>
</dbReference>
<evidence type="ECO:0000256" key="1">
    <source>
        <dbReference type="ARBA" id="ARBA00007274"/>
    </source>
</evidence>
<dbReference type="PANTHER" id="PTHR43300">
    <property type="entry name" value="ACETYLTRANSFERASE"/>
    <property type="match status" value="1"/>
</dbReference>
<reference evidence="9 10" key="1">
    <citation type="submission" date="2024-04" db="EMBL/GenBank/DDBJ databases">
        <title>New Clade of Flavobacterium.</title>
        <authorList>
            <person name="Matos L."/>
            <person name="Proenca D.N."/>
            <person name="Fransisco R.M."/>
            <person name="Chung A.P."/>
            <person name="Maccario L."/>
            <person name="Sorensen S.J."/>
            <person name="Morais P.V."/>
        </authorList>
    </citation>
    <scope>NUCLEOTIDE SEQUENCE [LARGE SCALE GENOMIC DNA]</scope>
    <source>
        <strain evidence="9 10">FZUC8N2.13</strain>
    </source>
</reference>
<keyword evidence="2" id="KW-0028">Amino-acid biosynthesis</keyword>
<dbReference type="EMBL" id="JBCFQL010000001">
    <property type="protein sequence ID" value="MFA9189943.1"/>
    <property type="molecule type" value="Genomic_DNA"/>
</dbReference>
<organism evidence="9 10">
    <name type="scientific">Flavobacterium zubiriense</name>
    <dbReference type="NCBI Taxonomy" id="3138075"/>
    <lineage>
        <taxon>Bacteria</taxon>
        <taxon>Pseudomonadati</taxon>
        <taxon>Bacteroidota</taxon>
        <taxon>Flavobacteriia</taxon>
        <taxon>Flavobacteriales</taxon>
        <taxon>Flavobacteriaceae</taxon>
        <taxon>Flavobacterium</taxon>
    </lineage>
</organism>
<dbReference type="CDD" id="cd03360">
    <property type="entry name" value="LbH_AT_putative"/>
    <property type="match status" value="1"/>
</dbReference>
<evidence type="ECO:0000313" key="9">
    <source>
        <dbReference type="EMBL" id="MFA9189943.1"/>
    </source>
</evidence>
<sequence length="210" mass="22755">MLIVGAKGFAKEVLEIIYQNGANEKICFYDDVSHDSPTMLYSKFRVLKSELEAKIYFKESGSQFTLGIGNPKLRFKLFEKFEALGGYFESTISKQAEIGSFGVEIDPGCNILSGVRISNDVTIGIGTMIYYNSIIAHDVQIGNFCELSPGVTLLGRCKLGDFVQVGAGSIIFPDVEIGSNSIIAAGAVVRENIPENVMVAGVPAVIKRNL</sequence>
<dbReference type="NCBIfam" id="TIGR03570">
    <property type="entry name" value="NeuD_NnaD"/>
    <property type="match status" value="1"/>
</dbReference>
<evidence type="ECO:0000256" key="4">
    <source>
        <dbReference type="ARBA" id="ARBA00022737"/>
    </source>
</evidence>
<keyword evidence="5" id="KW-0220">Diaminopimelate biosynthesis</keyword>
<keyword evidence="10" id="KW-1185">Reference proteome</keyword>
<dbReference type="RefSeq" id="WP_373404974.1">
    <property type="nucleotide sequence ID" value="NZ_JBCFQL010000001.1"/>
</dbReference>
<dbReference type="PROSITE" id="PS00101">
    <property type="entry name" value="HEXAPEP_TRANSFERASES"/>
    <property type="match status" value="1"/>
</dbReference>
<evidence type="ECO:0000313" key="10">
    <source>
        <dbReference type="Proteomes" id="UP001574169"/>
    </source>
</evidence>
<proteinExistence type="inferred from homology"/>
<protein>
    <submittedName>
        <fullName evidence="9">Acetyltransferase</fullName>
    </submittedName>
</protein>
<comment type="caution">
    <text evidence="9">The sequence shown here is derived from an EMBL/GenBank/DDBJ whole genome shotgun (WGS) entry which is preliminary data.</text>
</comment>
<keyword evidence="4" id="KW-0677">Repeat</keyword>
<name>A0ABV4T747_9FLAO</name>
<dbReference type="SUPFAM" id="SSF51161">
    <property type="entry name" value="Trimeric LpxA-like enzymes"/>
    <property type="match status" value="1"/>
</dbReference>
<dbReference type="PANTHER" id="PTHR43300:SF10">
    <property type="entry name" value="2,3,4,5-TETRAHYDROPYRIDINE-2,6-DICARBOXYLATE N-ACETYLTRANSFERASE"/>
    <property type="match status" value="1"/>
</dbReference>
<dbReference type="InterPro" id="IPR011004">
    <property type="entry name" value="Trimer_LpxA-like_sf"/>
</dbReference>
<dbReference type="Gene3D" id="3.40.50.20">
    <property type="match status" value="1"/>
</dbReference>
<keyword evidence="6" id="KW-0457">Lysine biosynthesis</keyword>
<feature type="domain" description="PglD N-terminal" evidence="8">
    <location>
        <begin position="2"/>
        <end position="81"/>
    </location>
</feature>
<evidence type="ECO:0000256" key="5">
    <source>
        <dbReference type="ARBA" id="ARBA00022915"/>
    </source>
</evidence>
<dbReference type="InterPro" id="IPR041561">
    <property type="entry name" value="PglD_N"/>
</dbReference>
<gene>
    <name evidence="9" type="ORF">AAGV28_01050</name>
</gene>
<evidence type="ECO:0000256" key="3">
    <source>
        <dbReference type="ARBA" id="ARBA00022679"/>
    </source>
</evidence>
<keyword evidence="7" id="KW-0012">Acyltransferase</keyword>
<evidence type="ECO:0000256" key="2">
    <source>
        <dbReference type="ARBA" id="ARBA00022605"/>
    </source>
</evidence>
<dbReference type="InterPro" id="IPR020019">
    <property type="entry name" value="AcTrfase_PglD-like"/>
</dbReference>